<gene>
    <name evidence="13" type="ORF">U732_942</name>
</gene>
<evidence type="ECO:0000256" key="7">
    <source>
        <dbReference type="ARBA" id="ARBA00022842"/>
    </source>
</evidence>
<dbReference type="GO" id="GO:0016740">
    <property type="term" value="F:transferase activity"/>
    <property type="evidence" value="ECO:0007669"/>
    <property type="project" value="UniProtKB-UniRule"/>
</dbReference>
<keyword evidence="6 10" id="KW-0274">FAD</keyword>
<organism evidence="13 14">
    <name type="scientific">Clostridium argentinense CDC 2741</name>
    <dbReference type="NCBI Taxonomy" id="1418104"/>
    <lineage>
        <taxon>Bacteria</taxon>
        <taxon>Bacillati</taxon>
        <taxon>Bacillota</taxon>
        <taxon>Clostridia</taxon>
        <taxon>Eubacteriales</taxon>
        <taxon>Clostridiaceae</taxon>
        <taxon>Clostridium</taxon>
    </lineage>
</organism>
<evidence type="ECO:0000313" key="14">
    <source>
        <dbReference type="Proteomes" id="UP000031366"/>
    </source>
</evidence>
<protein>
    <recommendedName>
        <fullName evidence="2 10">FAD:protein FMN transferase</fullName>
        <ecNumber evidence="1 10">2.7.1.180</ecNumber>
    </recommendedName>
    <alternativeName>
        <fullName evidence="8 10">Flavin transferase</fullName>
    </alternativeName>
</protein>
<keyword evidence="4 10" id="KW-0808">Transferase</keyword>
<dbReference type="PANTHER" id="PTHR30040">
    <property type="entry name" value="THIAMINE BIOSYNTHESIS LIPOPROTEIN APBE"/>
    <property type="match status" value="1"/>
</dbReference>
<dbReference type="PIRSF" id="PIRSF006268">
    <property type="entry name" value="ApbE"/>
    <property type="match status" value="1"/>
</dbReference>
<evidence type="ECO:0000256" key="11">
    <source>
        <dbReference type="PIRSR" id="PIRSR006268-2"/>
    </source>
</evidence>
<dbReference type="GO" id="GO:0005886">
    <property type="term" value="C:plasma membrane"/>
    <property type="evidence" value="ECO:0007669"/>
    <property type="project" value="UniProtKB-SubCell"/>
</dbReference>
<keyword evidence="12" id="KW-0449">Lipoprotein</keyword>
<keyword evidence="5 10" id="KW-0479">Metal-binding</keyword>
<sequence length="346" mass="38058">MKKFKLYVLSLLILSITILSGCSTSNSTIKEPISHTEVVMGTVCTIQIFDSKDTSILDKAFDRLKDLENKVSINKEGTELDKVNEMSGKEAVVVEKDTFSIVESGLYYSKISNGNFDITIGPIVKLWGIGSESARVPSEKEITEKKSLINYNDIVLNNEKNSIFLKKPNMIIDLGGIAKGYAADEMKNLLVDNGVKSAMINLGGNLYILGNKPNGNQWKIGIQNPNGNANDTVGNILVNDKSIVTSGTYERFLEVDGKVYHHILDPKTGYPYESDLLSATIISDTSLAGDGLSTSTFALGREKGLEFINSLENIEAIFITKDNEVYLTNGLKNNFKLTNDNYKLVE</sequence>
<feature type="binding site" evidence="11">
    <location>
        <position position="294"/>
    </location>
    <ligand>
        <name>Mg(2+)</name>
        <dbReference type="ChEBI" id="CHEBI:18420"/>
    </ligand>
</feature>
<evidence type="ECO:0000256" key="10">
    <source>
        <dbReference type="PIRNR" id="PIRNR006268"/>
    </source>
</evidence>
<reference evidence="13 14" key="1">
    <citation type="journal article" date="2015" name="Infect. Genet. Evol.">
        <title>Genomic sequences of six botulinum neurotoxin-producing strains representing three clostridial species illustrate the mobility and diversity of botulinum neurotoxin genes.</title>
        <authorList>
            <person name="Smith T.J."/>
            <person name="Hill K.K."/>
            <person name="Xie G."/>
            <person name="Foley B.T."/>
            <person name="Williamson C.H."/>
            <person name="Foster J.T."/>
            <person name="Johnson S.L."/>
            <person name="Chertkov O."/>
            <person name="Teshima H."/>
            <person name="Gibbons H.S."/>
            <person name="Johnsky L.A."/>
            <person name="Karavis M.A."/>
            <person name="Smith L.A."/>
        </authorList>
    </citation>
    <scope>NUCLEOTIDE SEQUENCE [LARGE SCALE GENOMIC DNA]</scope>
    <source>
        <strain evidence="13 14">CDC 2741</strain>
    </source>
</reference>
<keyword evidence="3 10" id="KW-0285">Flavoprotein</keyword>
<dbReference type="Gene3D" id="3.10.520.10">
    <property type="entry name" value="ApbE-like domains"/>
    <property type="match status" value="1"/>
</dbReference>
<name>A0A0C1U9Y6_9CLOT</name>
<comment type="caution">
    <text evidence="13">The sequence shown here is derived from an EMBL/GenBank/DDBJ whole genome shotgun (WGS) entry which is preliminary data.</text>
</comment>
<proteinExistence type="inferred from homology"/>
<dbReference type="AlphaFoldDB" id="A0A0C1U9Y6"/>
<evidence type="ECO:0000256" key="4">
    <source>
        <dbReference type="ARBA" id="ARBA00022679"/>
    </source>
</evidence>
<dbReference type="GO" id="GO:0046872">
    <property type="term" value="F:metal ion binding"/>
    <property type="evidence" value="ECO:0007669"/>
    <property type="project" value="UniProtKB-UniRule"/>
</dbReference>
<keyword evidence="12" id="KW-0732">Signal</keyword>
<dbReference type="EMBL" id="AYSO01000020">
    <property type="protein sequence ID" value="KIE44415.1"/>
    <property type="molecule type" value="Genomic_DNA"/>
</dbReference>
<keyword evidence="12" id="KW-0997">Cell inner membrane</keyword>
<keyword evidence="12" id="KW-0472">Membrane</keyword>
<evidence type="ECO:0000256" key="6">
    <source>
        <dbReference type="ARBA" id="ARBA00022827"/>
    </source>
</evidence>
<evidence type="ECO:0000256" key="2">
    <source>
        <dbReference type="ARBA" id="ARBA00016337"/>
    </source>
</evidence>
<feature type="signal peptide" evidence="12">
    <location>
        <begin position="1"/>
        <end position="21"/>
    </location>
</feature>
<comment type="subcellular location">
    <subcellularLocation>
        <location evidence="12">Cell inner membrane</location>
        <topology evidence="12">Lipid-anchor</topology>
        <orientation evidence="12">Periplasmic side</orientation>
    </subcellularLocation>
</comment>
<evidence type="ECO:0000256" key="1">
    <source>
        <dbReference type="ARBA" id="ARBA00011955"/>
    </source>
</evidence>
<feature type="binding site" evidence="11">
    <location>
        <position position="176"/>
    </location>
    <ligand>
        <name>Mg(2+)</name>
        <dbReference type="ChEBI" id="CHEBI:18420"/>
    </ligand>
</feature>
<dbReference type="InterPro" id="IPR003374">
    <property type="entry name" value="ApbE-like_sf"/>
</dbReference>
<comment type="similarity">
    <text evidence="10 12">Belongs to the ApbE family.</text>
</comment>
<evidence type="ECO:0000256" key="3">
    <source>
        <dbReference type="ARBA" id="ARBA00022630"/>
    </source>
</evidence>
<dbReference type="InterPro" id="IPR024932">
    <property type="entry name" value="ApbE"/>
</dbReference>
<keyword evidence="14" id="KW-1185">Reference proteome</keyword>
<keyword evidence="7 10" id="KW-0460">Magnesium</keyword>
<dbReference type="Pfam" id="PF02424">
    <property type="entry name" value="ApbE"/>
    <property type="match status" value="1"/>
</dbReference>
<dbReference type="SUPFAM" id="SSF143631">
    <property type="entry name" value="ApbE-like"/>
    <property type="match status" value="1"/>
</dbReference>
<evidence type="ECO:0000313" key="13">
    <source>
        <dbReference type="EMBL" id="KIE44415.1"/>
    </source>
</evidence>
<comment type="function">
    <text evidence="12">Flavin transferase that catalyzes the transfer of the FMN moiety of FAD and its covalent binding to the hydroxyl group of a threonine residue in a target flavoprotein.</text>
</comment>
<evidence type="ECO:0000256" key="5">
    <source>
        <dbReference type="ARBA" id="ARBA00022723"/>
    </source>
</evidence>
<dbReference type="STRING" id="29341.RSJ17_07490"/>
<keyword evidence="12" id="KW-1003">Cell membrane</keyword>
<comment type="catalytic activity">
    <reaction evidence="9 10 12">
        <text>L-threonyl-[protein] + FAD = FMN-L-threonyl-[protein] + AMP + H(+)</text>
        <dbReference type="Rhea" id="RHEA:36847"/>
        <dbReference type="Rhea" id="RHEA-COMP:11060"/>
        <dbReference type="Rhea" id="RHEA-COMP:11061"/>
        <dbReference type="ChEBI" id="CHEBI:15378"/>
        <dbReference type="ChEBI" id="CHEBI:30013"/>
        <dbReference type="ChEBI" id="CHEBI:57692"/>
        <dbReference type="ChEBI" id="CHEBI:74257"/>
        <dbReference type="ChEBI" id="CHEBI:456215"/>
        <dbReference type="EC" id="2.7.1.180"/>
    </reaction>
</comment>
<dbReference type="Proteomes" id="UP000031366">
    <property type="component" value="Unassembled WGS sequence"/>
</dbReference>
<feature type="chain" id="PRO_5039740534" description="FAD:protein FMN transferase" evidence="12">
    <location>
        <begin position="22"/>
        <end position="346"/>
    </location>
</feature>
<comment type="cofactor">
    <cofactor evidence="11">
        <name>Mg(2+)</name>
        <dbReference type="ChEBI" id="CHEBI:18420"/>
    </cofactor>
    <cofactor evidence="11">
        <name>Mn(2+)</name>
        <dbReference type="ChEBI" id="CHEBI:29035"/>
    </cofactor>
    <text evidence="11">Magnesium. Can also use manganese.</text>
</comment>
<evidence type="ECO:0000256" key="8">
    <source>
        <dbReference type="ARBA" id="ARBA00031306"/>
    </source>
</evidence>
<evidence type="ECO:0000256" key="12">
    <source>
        <dbReference type="RuleBase" id="RU363002"/>
    </source>
</evidence>
<dbReference type="PANTHER" id="PTHR30040:SF2">
    <property type="entry name" value="FAD:PROTEIN FMN TRANSFERASE"/>
    <property type="match status" value="1"/>
</dbReference>
<dbReference type="OrthoDB" id="9778595at2"/>
<dbReference type="RefSeq" id="WP_039637123.1">
    <property type="nucleotide sequence ID" value="NZ_AYSO01000020.1"/>
</dbReference>
<accession>A0A0C1U9Y6</accession>
<feature type="binding site" evidence="11">
    <location>
        <position position="290"/>
    </location>
    <ligand>
        <name>Mg(2+)</name>
        <dbReference type="ChEBI" id="CHEBI:18420"/>
    </ligand>
</feature>
<dbReference type="EC" id="2.7.1.180" evidence="1 10"/>
<evidence type="ECO:0000256" key="9">
    <source>
        <dbReference type="ARBA" id="ARBA00048540"/>
    </source>
</evidence>
<dbReference type="PROSITE" id="PS51257">
    <property type="entry name" value="PROKAR_LIPOPROTEIN"/>
    <property type="match status" value="1"/>
</dbReference>